<dbReference type="AlphaFoldDB" id="A0A9W4UM37"/>
<accession>A0A9W4UM37</accession>
<dbReference type="Proteomes" id="UP001152607">
    <property type="component" value="Unassembled WGS sequence"/>
</dbReference>
<dbReference type="Gene3D" id="1.10.510.10">
    <property type="entry name" value="Transferase(Phosphotransferase) domain 1"/>
    <property type="match status" value="1"/>
</dbReference>
<organism evidence="2 3">
    <name type="scientific">Periconia digitata</name>
    <dbReference type="NCBI Taxonomy" id="1303443"/>
    <lineage>
        <taxon>Eukaryota</taxon>
        <taxon>Fungi</taxon>
        <taxon>Dikarya</taxon>
        <taxon>Ascomycota</taxon>
        <taxon>Pezizomycotina</taxon>
        <taxon>Dothideomycetes</taxon>
        <taxon>Pleosporomycetidae</taxon>
        <taxon>Pleosporales</taxon>
        <taxon>Massarineae</taxon>
        <taxon>Periconiaceae</taxon>
        <taxon>Periconia</taxon>
    </lineage>
</organism>
<dbReference type="InterPro" id="IPR011009">
    <property type="entry name" value="Kinase-like_dom_sf"/>
</dbReference>
<evidence type="ECO:0000256" key="1">
    <source>
        <dbReference type="SAM" id="MobiDB-lite"/>
    </source>
</evidence>
<protein>
    <recommendedName>
        <fullName evidence="4">Protein kinase domain-containing protein</fullName>
    </recommendedName>
</protein>
<feature type="region of interest" description="Disordered" evidence="1">
    <location>
        <begin position="1"/>
        <end position="21"/>
    </location>
</feature>
<reference evidence="2" key="1">
    <citation type="submission" date="2023-01" db="EMBL/GenBank/DDBJ databases">
        <authorList>
            <person name="Van Ghelder C."/>
            <person name="Rancurel C."/>
        </authorList>
    </citation>
    <scope>NUCLEOTIDE SEQUENCE</scope>
    <source>
        <strain evidence="2">CNCM I-4278</strain>
    </source>
</reference>
<evidence type="ECO:0008006" key="4">
    <source>
        <dbReference type="Google" id="ProtNLM"/>
    </source>
</evidence>
<evidence type="ECO:0000313" key="2">
    <source>
        <dbReference type="EMBL" id="CAI6336748.1"/>
    </source>
</evidence>
<dbReference type="OrthoDB" id="4062651at2759"/>
<dbReference type="EMBL" id="CAOQHR010000006">
    <property type="protein sequence ID" value="CAI6336748.1"/>
    <property type="molecule type" value="Genomic_DNA"/>
</dbReference>
<name>A0A9W4UM37_9PLEO</name>
<sequence length="237" mass="26493">MVRNLKDIAQPITPPRSGARPGEYECDIEHGGILYSLRWTGNLDYPSLINFPYLPTCEVSRVEESPSIALLRRKSTLEDFGSHACVRRVHSQPYPIVKLAHPDTQSTDLIQYEYTILKLLAPLNLPIPAFSDTPIFDHGNICGYQMEELFKLSRDEILSRSRDISQAVESFHRAGYSHGDLSQSNIMKTVQGNIVLIDFSCSGLVGTKVPACIPGWAYGGQTFDTSGDKKRLNELLH</sequence>
<comment type="caution">
    <text evidence="2">The sequence shown here is derived from an EMBL/GenBank/DDBJ whole genome shotgun (WGS) entry which is preliminary data.</text>
</comment>
<evidence type="ECO:0000313" key="3">
    <source>
        <dbReference type="Proteomes" id="UP001152607"/>
    </source>
</evidence>
<keyword evidence="3" id="KW-1185">Reference proteome</keyword>
<gene>
    <name evidence="2" type="ORF">PDIGIT_LOCUS9854</name>
</gene>
<proteinExistence type="predicted"/>
<dbReference type="SUPFAM" id="SSF56112">
    <property type="entry name" value="Protein kinase-like (PK-like)"/>
    <property type="match status" value="1"/>
</dbReference>